<evidence type="ECO:0000313" key="1">
    <source>
        <dbReference type="EMBL" id="KAH7839757.1"/>
    </source>
</evidence>
<dbReference type="Proteomes" id="UP000828048">
    <property type="component" value="Chromosome 10"/>
</dbReference>
<name>A0ACB7XG73_9ERIC</name>
<proteinExistence type="predicted"/>
<dbReference type="EMBL" id="CM037160">
    <property type="protein sequence ID" value="KAH7839757.1"/>
    <property type="molecule type" value="Genomic_DNA"/>
</dbReference>
<comment type="caution">
    <text evidence="1">The sequence shown here is derived from an EMBL/GenBank/DDBJ whole genome shotgun (WGS) entry which is preliminary data.</text>
</comment>
<accession>A0ACB7XG73</accession>
<evidence type="ECO:0000313" key="2">
    <source>
        <dbReference type="Proteomes" id="UP000828048"/>
    </source>
</evidence>
<reference evidence="1 2" key="1">
    <citation type="journal article" date="2021" name="Hortic Res">
        <title>High-quality reference genome and annotation aids understanding of berry development for evergreen blueberry (Vaccinium darrowii).</title>
        <authorList>
            <person name="Yu J."/>
            <person name="Hulse-Kemp A.M."/>
            <person name="Babiker E."/>
            <person name="Staton M."/>
        </authorList>
    </citation>
    <scope>NUCLEOTIDE SEQUENCE [LARGE SCALE GENOMIC DNA]</scope>
    <source>
        <strain evidence="2">cv. NJ 8807/NJ 8810</strain>
        <tissue evidence="1">Young leaf</tissue>
    </source>
</reference>
<sequence>MIVGAMIVETPLETLLISSSFCGGNGEHMEEQIQTPAKRTLKIVATRENIATAKSGKHSRLGNNGLNARSYKKLLRSRVLRAKATNVLLQSRDKLSGEDGQFTVSNGSNEVDKGVAVTHPSHLKMPRFTAKPGRNLSSVSLSKESVYLQMPSCGVVDIFLLPMLSWII</sequence>
<gene>
    <name evidence="1" type="ORF">Vadar_008353</name>
</gene>
<protein>
    <submittedName>
        <fullName evidence="1">Uncharacterized protein</fullName>
    </submittedName>
</protein>
<organism evidence="1 2">
    <name type="scientific">Vaccinium darrowii</name>
    <dbReference type="NCBI Taxonomy" id="229202"/>
    <lineage>
        <taxon>Eukaryota</taxon>
        <taxon>Viridiplantae</taxon>
        <taxon>Streptophyta</taxon>
        <taxon>Embryophyta</taxon>
        <taxon>Tracheophyta</taxon>
        <taxon>Spermatophyta</taxon>
        <taxon>Magnoliopsida</taxon>
        <taxon>eudicotyledons</taxon>
        <taxon>Gunneridae</taxon>
        <taxon>Pentapetalae</taxon>
        <taxon>asterids</taxon>
        <taxon>Ericales</taxon>
        <taxon>Ericaceae</taxon>
        <taxon>Vaccinioideae</taxon>
        <taxon>Vaccinieae</taxon>
        <taxon>Vaccinium</taxon>
    </lineage>
</organism>
<keyword evidence="2" id="KW-1185">Reference proteome</keyword>